<feature type="region of interest" description="Disordered" evidence="1">
    <location>
        <begin position="1"/>
        <end position="92"/>
    </location>
</feature>
<dbReference type="AlphaFoldDB" id="A0A6J4PPC8"/>
<feature type="compositionally biased region" description="Basic residues" evidence="1">
    <location>
        <begin position="26"/>
        <end position="66"/>
    </location>
</feature>
<reference evidence="2" key="1">
    <citation type="submission" date="2020-02" db="EMBL/GenBank/DDBJ databases">
        <authorList>
            <person name="Meier V. D."/>
        </authorList>
    </citation>
    <scope>NUCLEOTIDE SEQUENCE</scope>
    <source>
        <strain evidence="2">AVDCRST_MAG03</strain>
    </source>
</reference>
<evidence type="ECO:0000256" key="1">
    <source>
        <dbReference type="SAM" id="MobiDB-lite"/>
    </source>
</evidence>
<accession>A0A6J4PPC8</accession>
<protein>
    <submittedName>
        <fullName evidence="2">Uncharacterized protein</fullName>
    </submittedName>
</protein>
<proteinExistence type="predicted"/>
<feature type="non-terminal residue" evidence="2">
    <location>
        <position position="92"/>
    </location>
</feature>
<name>A0A6J4PPC8_9ACTN</name>
<dbReference type="EMBL" id="CADCUT010000145">
    <property type="protein sequence ID" value="CAA9418158.1"/>
    <property type="molecule type" value="Genomic_DNA"/>
</dbReference>
<evidence type="ECO:0000313" key="2">
    <source>
        <dbReference type="EMBL" id="CAA9418158.1"/>
    </source>
</evidence>
<gene>
    <name evidence="2" type="ORF">AVDCRST_MAG03-2349</name>
</gene>
<sequence length="92" mass="10269">EHSEEDGHRRRGLGADDVGRGVPGPGHRRRAHPGRGVRQQHQRGGHAPRRVQPRLRQHGRPHRRARVGHEPGGVGGRAGRRKLGSQLPERRV</sequence>
<organism evidence="2">
    <name type="scientific">uncultured Rubrobacteraceae bacterium</name>
    <dbReference type="NCBI Taxonomy" id="349277"/>
    <lineage>
        <taxon>Bacteria</taxon>
        <taxon>Bacillati</taxon>
        <taxon>Actinomycetota</taxon>
        <taxon>Rubrobacteria</taxon>
        <taxon>Rubrobacterales</taxon>
        <taxon>Rubrobacteraceae</taxon>
        <taxon>environmental samples</taxon>
    </lineage>
</organism>
<feature type="compositionally biased region" description="Basic and acidic residues" evidence="1">
    <location>
        <begin position="1"/>
        <end position="19"/>
    </location>
</feature>
<feature type="non-terminal residue" evidence="2">
    <location>
        <position position="1"/>
    </location>
</feature>